<keyword evidence="3" id="KW-1185">Reference proteome</keyword>
<evidence type="ECO:0000256" key="1">
    <source>
        <dbReference type="SAM" id="Phobius"/>
    </source>
</evidence>
<dbReference type="Proteomes" id="UP000439903">
    <property type="component" value="Unassembled WGS sequence"/>
</dbReference>
<keyword evidence="1" id="KW-0472">Membrane</keyword>
<evidence type="ECO:0000313" key="2">
    <source>
        <dbReference type="EMBL" id="KAF0525582.1"/>
    </source>
</evidence>
<accession>A0A8H4ARR3</accession>
<comment type="caution">
    <text evidence="2">The sequence shown here is derived from an EMBL/GenBank/DDBJ whole genome shotgun (WGS) entry which is preliminary data.</text>
</comment>
<dbReference type="AlphaFoldDB" id="A0A8H4ARR3"/>
<sequence length="99" mass="11292">MTGSGTTEDVSTSKNIFKGKDYLGDDFLTTELKDVHKKSYTRMKRRYNEIKSTEAKFAFLEAINLKSEQSERIGLQISSIFNMISVLITIAINVTEKYI</sequence>
<reference evidence="2 3" key="1">
    <citation type="journal article" date="2019" name="Environ. Microbiol.">
        <title>At the nexus of three kingdoms: the genome of the mycorrhizal fungus Gigaspora margarita provides insights into plant, endobacterial and fungal interactions.</title>
        <authorList>
            <person name="Venice F."/>
            <person name="Ghignone S."/>
            <person name="Salvioli di Fossalunga A."/>
            <person name="Amselem J."/>
            <person name="Novero M."/>
            <person name="Xianan X."/>
            <person name="Sedzielewska Toro K."/>
            <person name="Morin E."/>
            <person name="Lipzen A."/>
            <person name="Grigoriev I.V."/>
            <person name="Henrissat B."/>
            <person name="Martin F.M."/>
            <person name="Bonfante P."/>
        </authorList>
    </citation>
    <scope>NUCLEOTIDE SEQUENCE [LARGE SCALE GENOMIC DNA]</scope>
    <source>
        <strain evidence="2 3">BEG34</strain>
    </source>
</reference>
<keyword evidence="1" id="KW-1133">Transmembrane helix</keyword>
<organism evidence="2 3">
    <name type="scientific">Gigaspora margarita</name>
    <dbReference type="NCBI Taxonomy" id="4874"/>
    <lineage>
        <taxon>Eukaryota</taxon>
        <taxon>Fungi</taxon>
        <taxon>Fungi incertae sedis</taxon>
        <taxon>Mucoromycota</taxon>
        <taxon>Glomeromycotina</taxon>
        <taxon>Glomeromycetes</taxon>
        <taxon>Diversisporales</taxon>
        <taxon>Gigasporaceae</taxon>
        <taxon>Gigaspora</taxon>
    </lineage>
</organism>
<dbReference type="OrthoDB" id="2463785at2759"/>
<gene>
    <name evidence="2" type="ORF">F8M41_014459</name>
</gene>
<feature type="transmembrane region" description="Helical" evidence="1">
    <location>
        <begin position="73"/>
        <end position="94"/>
    </location>
</feature>
<dbReference type="EMBL" id="WTPW01000298">
    <property type="protein sequence ID" value="KAF0525582.1"/>
    <property type="molecule type" value="Genomic_DNA"/>
</dbReference>
<protein>
    <submittedName>
        <fullName evidence="2">Uncharacterized protein</fullName>
    </submittedName>
</protein>
<evidence type="ECO:0000313" key="3">
    <source>
        <dbReference type="Proteomes" id="UP000439903"/>
    </source>
</evidence>
<name>A0A8H4ARR3_GIGMA</name>
<keyword evidence="1" id="KW-0812">Transmembrane</keyword>
<proteinExistence type="predicted"/>